<feature type="transmembrane region" description="Helical" evidence="6">
    <location>
        <begin position="112"/>
        <end position="133"/>
    </location>
</feature>
<dbReference type="Proteomes" id="UP000664277">
    <property type="component" value="Unassembled WGS sequence"/>
</dbReference>
<dbReference type="GO" id="GO:0016020">
    <property type="term" value="C:membrane"/>
    <property type="evidence" value="ECO:0007669"/>
    <property type="project" value="UniProtKB-SubCell"/>
</dbReference>
<comment type="subcellular location">
    <subcellularLocation>
        <location evidence="1">Membrane</location>
        <topology evidence="1">Multi-pass membrane protein</topology>
    </subcellularLocation>
</comment>
<evidence type="ECO:0000256" key="3">
    <source>
        <dbReference type="ARBA" id="ARBA00022692"/>
    </source>
</evidence>
<feature type="transmembrane region" description="Helical" evidence="6">
    <location>
        <begin position="44"/>
        <end position="70"/>
    </location>
</feature>
<feature type="transmembrane region" description="Helical" evidence="6">
    <location>
        <begin position="314"/>
        <end position="332"/>
    </location>
</feature>
<name>A0A8J7PET1_9BACT</name>
<organism evidence="7 8">
    <name type="scientific">Candidatus Obscuribacter phosphatis</name>
    <dbReference type="NCBI Taxonomy" id="1906157"/>
    <lineage>
        <taxon>Bacteria</taxon>
        <taxon>Bacillati</taxon>
        <taxon>Candidatus Melainabacteria</taxon>
        <taxon>Candidatus Obscuribacterales</taxon>
        <taxon>Candidatus Obscuribacteraceae</taxon>
        <taxon>Candidatus Obscuribacter</taxon>
    </lineage>
</organism>
<evidence type="ECO:0000256" key="5">
    <source>
        <dbReference type="ARBA" id="ARBA00023136"/>
    </source>
</evidence>
<dbReference type="AlphaFoldDB" id="A0A8J7PET1"/>
<feature type="transmembrane region" description="Helical" evidence="6">
    <location>
        <begin position="153"/>
        <end position="177"/>
    </location>
</feature>
<evidence type="ECO:0000256" key="6">
    <source>
        <dbReference type="SAM" id="Phobius"/>
    </source>
</evidence>
<feature type="transmembrane region" description="Helical" evidence="6">
    <location>
        <begin position="267"/>
        <end position="293"/>
    </location>
</feature>
<evidence type="ECO:0000313" key="7">
    <source>
        <dbReference type="EMBL" id="MBN8659952.1"/>
    </source>
</evidence>
<feature type="transmembrane region" description="Helical" evidence="6">
    <location>
        <begin position="229"/>
        <end position="247"/>
    </location>
</feature>
<comment type="caution">
    <text evidence="7">The sequence shown here is derived from an EMBL/GenBank/DDBJ whole genome shotgun (WGS) entry which is preliminary data.</text>
</comment>
<dbReference type="Pfam" id="PF01384">
    <property type="entry name" value="PHO4"/>
    <property type="match status" value="1"/>
</dbReference>
<evidence type="ECO:0000256" key="2">
    <source>
        <dbReference type="ARBA" id="ARBA00022448"/>
    </source>
</evidence>
<reference evidence="7" key="1">
    <citation type="submission" date="2021-02" db="EMBL/GenBank/DDBJ databases">
        <title>Genome-Resolved Metagenomics of a Microbial Community Performing Photosynthetic Biological Nutrient Removal.</title>
        <authorList>
            <person name="Mcdaniel E.A."/>
        </authorList>
    </citation>
    <scope>NUCLEOTIDE SEQUENCE</scope>
    <source>
        <strain evidence="7">UWPOB_OBS1</strain>
    </source>
</reference>
<keyword evidence="4 6" id="KW-1133">Transmembrane helix</keyword>
<feature type="transmembrane region" description="Helical" evidence="6">
    <location>
        <begin position="6"/>
        <end position="23"/>
    </location>
</feature>
<protein>
    <submittedName>
        <fullName evidence="7">Inorganic phosphate transporter</fullName>
    </submittedName>
</protein>
<dbReference type="GO" id="GO:0005315">
    <property type="term" value="F:phosphate transmembrane transporter activity"/>
    <property type="evidence" value="ECO:0007669"/>
    <property type="project" value="InterPro"/>
</dbReference>
<keyword evidence="3 6" id="KW-0812">Transmembrane</keyword>
<dbReference type="InterPro" id="IPR001204">
    <property type="entry name" value="Phos_transporter"/>
</dbReference>
<dbReference type="EMBL" id="JAFLCK010000006">
    <property type="protein sequence ID" value="MBN8659952.1"/>
    <property type="molecule type" value="Genomic_DNA"/>
</dbReference>
<keyword evidence="5 6" id="KW-0472">Membrane</keyword>
<keyword evidence="2" id="KW-0813">Transport</keyword>
<accession>A0A8J7PET1</accession>
<evidence type="ECO:0000313" key="8">
    <source>
        <dbReference type="Proteomes" id="UP000664277"/>
    </source>
</evidence>
<dbReference type="PANTHER" id="PTHR11101:SF80">
    <property type="entry name" value="PHOSPHATE TRANSPORTER"/>
    <property type="match status" value="1"/>
</dbReference>
<dbReference type="GO" id="GO:0035435">
    <property type="term" value="P:phosphate ion transmembrane transport"/>
    <property type="evidence" value="ECO:0007669"/>
    <property type="project" value="TreeGrafter"/>
</dbReference>
<dbReference type="PANTHER" id="PTHR11101">
    <property type="entry name" value="PHOSPHATE TRANSPORTER"/>
    <property type="match status" value="1"/>
</dbReference>
<evidence type="ECO:0000256" key="1">
    <source>
        <dbReference type="ARBA" id="ARBA00004141"/>
    </source>
</evidence>
<feature type="transmembrane region" description="Helical" evidence="6">
    <location>
        <begin position="82"/>
        <end position="100"/>
    </location>
</feature>
<proteinExistence type="predicted"/>
<sequence length="335" mass="35579">MDHNTIIILIVLFGCLFSYTNGFQDGSSVAASPIASRSIPPAWAALLSGIFEFLGALLGGQAVAGSIVGITRYGGTKLDERFLPILLTALVAAISWNFFTRAIKVPSSSTHALVGGLIGALYAASGNFDYIVVGELGYLLHPTGVTKVIVTLFLSPLIGFLAGFILLKLVYIFGVFFTASLTRLFKRLQWLALPLLAFGHGANDSQKVMGLIAFSLLGNISTIPIEIRLLIAIALTTGVLAMAPGIVKRVGTGIYRLRPTPAFVAQLASAVVVTMGSLTGGPLSASQVIASTVMGVGCAERRKGVHWLVARDMLMAWVLTIPSSAFLAYWLYRLF</sequence>
<evidence type="ECO:0000256" key="4">
    <source>
        <dbReference type="ARBA" id="ARBA00022989"/>
    </source>
</evidence>
<gene>
    <name evidence="7" type="ORF">J0M35_06285</name>
</gene>